<sequence length="603" mass="66223">MSTLVSWLLNHTSPPPFRLLSLPDELVLSILSFADSSALHQTALVSRLCFELATETLLRRNGIAFDDSDGGEGVVCRTSEALCALRLALALPSSSKRRRRQLPKTLDYVPTNEKPSSHDVKRISRILRHLHTGTRLTGVSLDFKTDILARPLGWRMSIVVPELLHALCGCNCASGDSQPQFAAFVVHDGIATYPVDRLRLWNPHEREAYTVRKLHDGAHSGPMYEMPTIRGITSLQAFYPACTSPSPLSSSSSSPHQCQWTVLTVNATTITKLILRLPLKPHEWESILSELTLPNLRVVEVLETVAIAPSTVVGFLNRHRLEAITFLPYASESEPSASHTEPAASLGGSRETLVQPALQRLRARAHFVEFALGLAHSASHDSDDSDEPHFEHSAVCSPNLKHVELWPSSRAVTCLPSESPSESCQAAAALRVLSSISSVAAELTSLTLHSFEHFRRAFTDSGTDAGGELWPVFLRVRDLTLTNLKCGLDPNSDSNVDDAQALANLLEMSFPALRKLVVTFRHSAWQSGIASVSVPESSWTKALSRWSWAGSRRRLGRDLPLQVGAEGNEETDLSLSKKDWVRILAARNPHIVEYVVDGEIVQG</sequence>
<feature type="domain" description="F-box" evidence="2">
    <location>
        <begin position="16"/>
        <end position="47"/>
    </location>
</feature>
<dbReference type="InterPro" id="IPR001810">
    <property type="entry name" value="F-box_dom"/>
</dbReference>
<evidence type="ECO:0000313" key="4">
    <source>
        <dbReference type="Proteomes" id="UP000815677"/>
    </source>
</evidence>
<evidence type="ECO:0000256" key="1">
    <source>
        <dbReference type="SAM" id="MobiDB-lite"/>
    </source>
</evidence>
<gene>
    <name evidence="3" type="ORF">MCHLO_08458</name>
</gene>
<dbReference type="EMBL" id="DF847119">
    <property type="protein sequence ID" value="GAT51306.1"/>
    <property type="molecule type" value="Genomic_DNA"/>
</dbReference>
<protein>
    <recommendedName>
        <fullName evidence="2">F-box domain-containing protein</fullName>
    </recommendedName>
</protein>
<proteinExistence type="predicted"/>
<organism evidence="3 4">
    <name type="scientific">Mycena chlorophos</name>
    <name type="common">Agaric fungus</name>
    <name type="synonym">Agaricus chlorophos</name>
    <dbReference type="NCBI Taxonomy" id="658473"/>
    <lineage>
        <taxon>Eukaryota</taxon>
        <taxon>Fungi</taxon>
        <taxon>Dikarya</taxon>
        <taxon>Basidiomycota</taxon>
        <taxon>Agaricomycotina</taxon>
        <taxon>Agaricomycetes</taxon>
        <taxon>Agaricomycetidae</taxon>
        <taxon>Agaricales</taxon>
        <taxon>Marasmiineae</taxon>
        <taxon>Mycenaceae</taxon>
        <taxon>Mycena</taxon>
    </lineage>
</organism>
<dbReference type="Proteomes" id="UP000815677">
    <property type="component" value="Unassembled WGS sequence"/>
</dbReference>
<evidence type="ECO:0000313" key="3">
    <source>
        <dbReference type="EMBL" id="GAT51306.1"/>
    </source>
</evidence>
<dbReference type="SUPFAM" id="SSF81383">
    <property type="entry name" value="F-box domain"/>
    <property type="match status" value="1"/>
</dbReference>
<reference evidence="3" key="1">
    <citation type="submission" date="2014-09" db="EMBL/GenBank/DDBJ databases">
        <title>Genome sequence of the luminous mushroom Mycena chlorophos for searching fungal bioluminescence genes.</title>
        <authorList>
            <person name="Tanaka Y."/>
            <person name="Kasuga D."/>
            <person name="Oba Y."/>
            <person name="Hase S."/>
            <person name="Sato K."/>
            <person name="Oba Y."/>
            <person name="Sakakibara Y."/>
        </authorList>
    </citation>
    <scope>NUCLEOTIDE SEQUENCE</scope>
</reference>
<dbReference type="PROSITE" id="PS50181">
    <property type="entry name" value="FBOX"/>
    <property type="match status" value="1"/>
</dbReference>
<name>A0ABQ0LJH5_MYCCL</name>
<keyword evidence="4" id="KW-1185">Reference proteome</keyword>
<evidence type="ECO:0000259" key="2">
    <source>
        <dbReference type="PROSITE" id="PS50181"/>
    </source>
</evidence>
<feature type="region of interest" description="Disordered" evidence="1">
    <location>
        <begin position="96"/>
        <end position="116"/>
    </location>
</feature>
<dbReference type="InterPro" id="IPR036047">
    <property type="entry name" value="F-box-like_dom_sf"/>
</dbReference>
<accession>A0ABQ0LJH5</accession>